<organism evidence="1 2">
    <name type="scientific">Arsenicicoccus cauae</name>
    <dbReference type="NCBI Taxonomy" id="2663847"/>
    <lineage>
        <taxon>Bacteria</taxon>
        <taxon>Bacillati</taxon>
        <taxon>Actinomycetota</taxon>
        <taxon>Actinomycetes</taxon>
        <taxon>Micrococcales</taxon>
        <taxon>Intrasporangiaceae</taxon>
        <taxon>Arsenicicoccus</taxon>
    </lineage>
</organism>
<dbReference type="InterPro" id="IPR024248">
    <property type="entry name" value="DUF2695"/>
</dbReference>
<dbReference type="Pfam" id="PF10905">
    <property type="entry name" value="DUF2695"/>
    <property type="match status" value="1"/>
</dbReference>
<dbReference type="AlphaFoldDB" id="A0A6I3IC99"/>
<keyword evidence="2" id="KW-1185">Reference proteome</keyword>
<dbReference type="EMBL" id="WLVL01000021">
    <property type="protein sequence ID" value="MTB71532.1"/>
    <property type="molecule type" value="Genomic_DNA"/>
</dbReference>
<reference evidence="1 2" key="1">
    <citation type="submission" date="2019-11" db="EMBL/GenBank/DDBJ databases">
        <title>Whole genome sequencing identifies a novel species of the genus Arsenicicoccus isolated from human blood.</title>
        <authorList>
            <person name="Jeong J.H."/>
            <person name="Kweon O.J."/>
            <person name="Kim H.R."/>
            <person name="Kim T.-H."/>
            <person name="Ha S.-M."/>
            <person name="Lee M.-K."/>
        </authorList>
    </citation>
    <scope>NUCLEOTIDE SEQUENCE [LARGE SCALE GENOMIC DNA]</scope>
    <source>
        <strain evidence="1 2">MKL-02</strain>
    </source>
</reference>
<evidence type="ECO:0000313" key="1">
    <source>
        <dbReference type="EMBL" id="MTB71532.1"/>
    </source>
</evidence>
<sequence length="131" mass="15007">MTATRTDPSEVVRELMGAHPHECVVCYVGRMVQRFDCDGSWRWVQTWREQRAPRATRLERRLGVRGASCDCELQLRAYEVEPRALAVAWDGPIASVGHCLEVRAGSTQPCRLWRLAQRNWWAGECHAPQTC</sequence>
<evidence type="ECO:0000313" key="2">
    <source>
        <dbReference type="Proteomes" id="UP000431092"/>
    </source>
</evidence>
<comment type="caution">
    <text evidence="1">The sequence shown here is derived from an EMBL/GenBank/DDBJ whole genome shotgun (WGS) entry which is preliminary data.</text>
</comment>
<dbReference type="RefSeq" id="WP_154592856.1">
    <property type="nucleotide sequence ID" value="NZ_CP171001.1"/>
</dbReference>
<proteinExistence type="predicted"/>
<dbReference type="Proteomes" id="UP000431092">
    <property type="component" value="Unassembled WGS sequence"/>
</dbReference>
<protein>
    <submittedName>
        <fullName evidence="1">DUF2695 domain-containing protein</fullName>
    </submittedName>
</protein>
<gene>
    <name evidence="1" type="ORF">GGG17_06020</name>
</gene>
<accession>A0A6I3IC99</accession>
<name>A0A6I3IC99_9MICO</name>